<dbReference type="Gene3D" id="2.40.30.100">
    <property type="entry name" value="AF2212/PG0164-like"/>
    <property type="match status" value="1"/>
</dbReference>
<evidence type="ECO:0000313" key="1">
    <source>
        <dbReference type="EMBL" id="KGD64043.1"/>
    </source>
</evidence>
<accession>A0A095TNR0</accession>
<dbReference type="eggNOG" id="COG4430">
    <property type="taxonomic scope" value="Bacteria"/>
</dbReference>
<dbReference type="InterPro" id="IPR015018">
    <property type="entry name" value="DUF1905"/>
</dbReference>
<dbReference type="STRING" id="1177154.Y5S_02811"/>
<dbReference type="Proteomes" id="UP000029444">
    <property type="component" value="Unassembled WGS sequence"/>
</dbReference>
<comment type="caution">
    <text evidence="1">The sequence shown here is derived from an EMBL/GenBank/DDBJ whole genome shotgun (WGS) entry which is preliminary data.</text>
</comment>
<proteinExistence type="predicted"/>
<organism evidence="1 2">
    <name type="scientific">Alcanivorax nanhaiticus</name>
    <dbReference type="NCBI Taxonomy" id="1177154"/>
    <lineage>
        <taxon>Bacteria</taxon>
        <taxon>Pseudomonadati</taxon>
        <taxon>Pseudomonadota</taxon>
        <taxon>Gammaproteobacteria</taxon>
        <taxon>Oceanospirillales</taxon>
        <taxon>Alcanivoracaceae</taxon>
        <taxon>Alcanivorax</taxon>
    </lineage>
</organism>
<dbReference type="Pfam" id="PF13376">
    <property type="entry name" value="OmdA"/>
    <property type="match status" value="1"/>
</dbReference>
<keyword evidence="2" id="KW-1185">Reference proteome</keyword>
<dbReference type="RefSeq" id="WP_035233844.1">
    <property type="nucleotide sequence ID" value="NZ_ARXV01000012.1"/>
</dbReference>
<name>A0A095TNR0_9GAMM</name>
<dbReference type="OrthoDB" id="7059330at2"/>
<evidence type="ECO:0008006" key="3">
    <source>
        <dbReference type="Google" id="ProtNLM"/>
    </source>
</evidence>
<dbReference type="EMBL" id="ARXV01000012">
    <property type="protein sequence ID" value="KGD64043.1"/>
    <property type="molecule type" value="Genomic_DNA"/>
</dbReference>
<reference evidence="1 2" key="1">
    <citation type="submission" date="2012-09" db="EMBL/GenBank/DDBJ databases">
        <title>Genome Sequence of alkane-degrading Bacterium Alcanivorax sp. 19-m-6.</title>
        <authorList>
            <person name="Lai Q."/>
            <person name="Shao Z."/>
        </authorList>
    </citation>
    <scope>NUCLEOTIDE SEQUENCE [LARGE SCALE GENOMIC DNA]</scope>
    <source>
        <strain evidence="1 2">19-m-6</strain>
    </source>
</reference>
<gene>
    <name evidence="1" type="ORF">Y5S_02811</name>
</gene>
<sequence>MVKPTLVGKRFSFEAVLENWAEGMDYCAVPVPPAITEALGTKGPVLVEACVNDSAPFQVSLFPVGGGQHYIRIKASVRKLTNTREGDRVQLEFVVVDPGDVEIPEDLMAMLETEGLVDAFMDIPPGKRNFIIRRIKEVVKPVTREKRVSEGLTAAYERQSRMIDQGRVD</sequence>
<dbReference type="InterPro" id="IPR037079">
    <property type="entry name" value="AF2212/PG0164-like_sf"/>
</dbReference>
<dbReference type="PATRIC" id="fig|1177154.3.peg.2849"/>
<protein>
    <recommendedName>
        <fullName evidence="3">DUF1905 domain-containing protein</fullName>
    </recommendedName>
</protein>
<dbReference type="SUPFAM" id="SSF141694">
    <property type="entry name" value="AF2212/PG0164-like"/>
    <property type="match status" value="1"/>
</dbReference>
<evidence type="ECO:0000313" key="2">
    <source>
        <dbReference type="Proteomes" id="UP000029444"/>
    </source>
</evidence>
<dbReference type="AlphaFoldDB" id="A0A095TNR0"/>
<dbReference type="Pfam" id="PF08922">
    <property type="entry name" value="DUF1905"/>
    <property type="match status" value="1"/>
</dbReference>